<accession>A0A5Q0QB79</accession>
<dbReference type="RefSeq" id="WP_153509184.1">
    <property type="nucleotide sequence ID" value="NZ_CP045652.1"/>
</dbReference>
<organism evidence="1 2">
    <name type="scientific">Sphingobacterium zhuxiongii</name>
    <dbReference type="NCBI Taxonomy" id="2662364"/>
    <lineage>
        <taxon>Bacteria</taxon>
        <taxon>Pseudomonadati</taxon>
        <taxon>Bacteroidota</taxon>
        <taxon>Sphingobacteriia</taxon>
        <taxon>Sphingobacteriales</taxon>
        <taxon>Sphingobacteriaceae</taxon>
        <taxon>Sphingobacterium</taxon>
    </lineage>
</organism>
<proteinExistence type="predicted"/>
<dbReference type="AlphaFoldDB" id="A0A5Q0QB79"/>
<reference evidence="1 2" key="1">
    <citation type="submission" date="2019-10" db="EMBL/GenBank/DDBJ databases">
        <authorList>
            <person name="Dong K."/>
        </authorList>
    </citation>
    <scope>NUCLEOTIDE SEQUENCE [LARGE SCALE GENOMIC DNA]</scope>
    <source>
        <strain evidence="2">dk4302</strain>
    </source>
</reference>
<protein>
    <submittedName>
        <fullName evidence="1">Uncharacterized protein</fullName>
    </submittedName>
</protein>
<evidence type="ECO:0000313" key="2">
    <source>
        <dbReference type="Proteomes" id="UP000326921"/>
    </source>
</evidence>
<name>A0A5Q0QB79_9SPHI</name>
<dbReference type="KEGG" id="sphe:GFH32_00320"/>
<keyword evidence="2" id="KW-1185">Reference proteome</keyword>
<evidence type="ECO:0000313" key="1">
    <source>
        <dbReference type="EMBL" id="QGA24862.1"/>
    </source>
</evidence>
<gene>
    <name evidence="1" type="ORF">GFH32_00320</name>
</gene>
<sequence>MEQVVTNRNIKIIKRVEARDKLTHSEVLFGEYSDGDQVLKALKELECWYSESLIYEKLHGLEDHLSISFRHKDSHEIISYATED</sequence>
<dbReference type="Proteomes" id="UP000326921">
    <property type="component" value="Chromosome"/>
</dbReference>
<dbReference type="EMBL" id="CP045652">
    <property type="protein sequence ID" value="QGA24862.1"/>
    <property type="molecule type" value="Genomic_DNA"/>
</dbReference>